<keyword evidence="1" id="KW-1133">Transmembrane helix</keyword>
<keyword evidence="3" id="KW-1185">Reference proteome</keyword>
<dbReference type="AlphaFoldDB" id="A0A6B8RER2"/>
<name>A0A6B8RER2_9BACL</name>
<dbReference type="RefSeq" id="WP_155698958.1">
    <property type="nucleotide sequence ID" value="NZ_CP034235.1"/>
</dbReference>
<reference evidence="3" key="1">
    <citation type="submission" date="2018-11" db="EMBL/GenBank/DDBJ databases">
        <title>Complete genome sequence of Paenibacillus sp. ML311-T8.</title>
        <authorList>
            <person name="Nam Y.-D."/>
            <person name="Kang J."/>
            <person name="Chung W.-H."/>
            <person name="Park Y.S."/>
        </authorList>
    </citation>
    <scope>NUCLEOTIDE SEQUENCE [LARGE SCALE GENOMIC DNA]</scope>
    <source>
        <strain evidence="3">ML311-T8</strain>
    </source>
</reference>
<evidence type="ECO:0000313" key="2">
    <source>
        <dbReference type="EMBL" id="QGQ93962.1"/>
    </source>
</evidence>
<dbReference type="OrthoDB" id="2186744at2"/>
<dbReference type="EMBL" id="CP034235">
    <property type="protein sequence ID" value="QGQ93962.1"/>
    <property type="molecule type" value="Genomic_DNA"/>
</dbReference>
<proteinExistence type="predicted"/>
<evidence type="ECO:0000256" key="1">
    <source>
        <dbReference type="SAM" id="Phobius"/>
    </source>
</evidence>
<dbReference type="KEGG" id="ppsc:EHS13_03095"/>
<sequence length="119" mass="13503">MGNEEVQSEILQRLTRVETKLDMQLNAKDIANDALGSAKSASIRLNEYKIKLEEVDRHFDNEIKSMNRKIESEVKEIGKTRDTDIKELKLDRRWLIGTLITVGCLIVAVVTLAMKVSGM</sequence>
<organism evidence="2 3">
    <name type="scientific">Paenibacillus psychroresistens</name>
    <dbReference type="NCBI Taxonomy" id="1778678"/>
    <lineage>
        <taxon>Bacteria</taxon>
        <taxon>Bacillati</taxon>
        <taxon>Bacillota</taxon>
        <taxon>Bacilli</taxon>
        <taxon>Bacillales</taxon>
        <taxon>Paenibacillaceae</taxon>
        <taxon>Paenibacillus</taxon>
    </lineage>
</organism>
<keyword evidence="1" id="KW-0812">Transmembrane</keyword>
<evidence type="ECO:0000313" key="3">
    <source>
        <dbReference type="Proteomes" id="UP000426246"/>
    </source>
</evidence>
<protein>
    <submittedName>
        <fullName evidence="2">Uncharacterized protein</fullName>
    </submittedName>
</protein>
<keyword evidence="1" id="KW-0472">Membrane</keyword>
<feature type="transmembrane region" description="Helical" evidence="1">
    <location>
        <begin position="94"/>
        <end position="114"/>
    </location>
</feature>
<accession>A0A6B8RER2</accession>
<dbReference type="Proteomes" id="UP000426246">
    <property type="component" value="Chromosome"/>
</dbReference>
<gene>
    <name evidence="2" type="ORF">EHS13_03095</name>
</gene>